<keyword evidence="1" id="KW-0472">Membrane</keyword>
<reference evidence="3" key="1">
    <citation type="journal article" date="2019" name="Int. J. Syst. Evol. Microbiol.">
        <title>The Global Catalogue of Microorganisms (GCM) 10K type strain sequencing project: providing services to taxonomists for standard genome sequencing and annotation.</title>
        <authorList>
            <consortium name="The Broad Institute Genomics Platform"/>
            <consortium name="The Broad Institute Genome Sequencing Center for Infectious Disease"/>
            <person name="Wu L."/>
            <person name="Ma J."/>
        </authorList>
    </citation>
    <scope>NUCLEOTIDE SEQUENCE [LARGE SCALE GENOMIC DNA]</scope>
    <source>
        <strain evidence="3">NBRC 112416</strain>
    </source>
</reference>
<feature type="transmembrane region" description="Helical" evidence="1">
    <location>
        <begin position="82"/>
        <end position="103"/>
    </location>
</feature>
<proteinExistence type="predicted"/>
<protein>
    <recommendedName>
        <fullName evidence="4">DUF3618 domain-containing protein</fullName>
    </recommendedName>
</protein>
<gene>
    <name evidence="2" type="ORF">GCM10010862_46110</name>
</gene>
<dbReference type="Proteomes" id="UP001156691">
    <property type="component" value="Unassembled WGS sequence"/>
</dbReference>
<evidence type="ECO:0000256" key="1">
    <source>
        <dbReference type="SAM" id="Phobius"/>
    </source>
</evidence>
<comment type="caution">
    <text evidence="2">The sequence shown here is derived from an EMBL/GenBank/DDBJ whole genome shotgun (WGS) entry which is preliminary data.</text>
</comment>
<sequence>MAINTTPTKAIEQQINDLRDQVGRITHLLTDRGVDVKDLRAGAQGVAGGLATTARGAVERVRHETADVAEAAREHPVATTTVLASVAAVAFALGFLLASNAAYDHRHRWF</sequence>
<keyword evidence="1" id="KW-0812">Transmembrane</keyword>
<keyword evidence="1" id="KW-1133">Transmembrane helix</keyword>
<accession>A0ABQ5WC04</accession>
<name>A0ABQ5WC04_9HYPH</name>
<evidence type="ECO:0000313" key="3">
    <source>
        <dbReference type="Proteomes" id="UP001156691"/>
    </source>
</evidence>
<organism evidence="2 3">
    <name type="scientific">Devosia nitrariae</name>
    <dbReference type="NCBI Taxonomy" id="2071872"/>
    <lineage>
        <taxon>Bacteria</taxon>
        <taxon>Pseudomonadati</taxon>
        <taxon>Pseudomonadota</taxon>
        <taxon>Alphaproteobacteria</taxon>
        <taxon>Hyphomicrobiales</taxon>
        <taxon>Devosiaceae</taxon>
        <taxon>Devosia</taxon>
    </lineage>
</organism>
<evidence type="ECO:0000313" key="2">
    <source>
        <dbReference type="EMBL" id="GLQ57352.1"/>
    </source>
</evidence>
<evidence type="ECO:0008006" key="4">
    <source>
        <dbReference type="Google" id="ProtNLM"/>
    </source>
</evidence>
<keyword evidence="3" id="KW-1185">Reference proteome</keyword>
<dbReference type="EMBL" id="BSNS01000024">
    <property type="protein sequence ID" value="GLQ57352.1"/>
    <property type="molecule type" value="Genomic_DNA"/>
</dbReference>
<dbReference type="RefSeq" id="WP_284342747.1">
    <property type="nucleotide sequence ID" value="NZ_BSNS01000024.1"/>
</dbReference>